<evidence type="ECO:0000313" key="3">
    <source>
        <dbReference type="Proteomes" id="UP000249354"/>
    </source>
</evidence>
<dbReference type="Gene3D" id="3.40.50.300">
    <property type="entry name" value="P-loop containing nucleotide triphosphate hydrolases"/>
    <property type="match status" value="1"/>
</dbReference>
<reference evidence="3" key="1">
    <citation type="submission" date="2018-04" db="EMBL/GenBank/DDBJ databases">
        <authorList>
            <person name="Cornet L."/>
        </authorList>
    </citation>
    <scope>NUCLEOTIDE SEQUENCE [LARGE SCALE GENOMIC DNA]</scope>
</reference>
<dbReference type="InterPro" id="IPR000863">
    <property type="entry name" value="Sulfotransferase_dom"/>
</dbReference>
<gene>
    <name evidence="2" type="ORF">DCF25_15880</name>
</gene>
<comment type="caution">
    <text evidence="2">The sequence shown here is derived from an EMBL/GenBank/DDBJ whole genome shotgun (WGS) entry which is preliminary data.</text>
</comment>
<dbReference type="SUPFAM" id="SSF52540">
    <property type="entry name" value="P-loop containing nucleoside triphosphate hydrolases"/>
    <property type="match status" value="1"/>
</dbReference>
<dbReference type="EMBL" id="QBMC01000122">
    <property type="protein sequence ID" value="PZO13575.1"/>
    <property type="molecule type" value="Genomic_DNA"/>
</dbReference>
<dbReference type="Pfam" id="PF00685">
    <property type="entry name" value="Sulfotransfer_1"/>
    <property type="match status" value="1"/>
</dbReference>
<evidence type="ECO:0000259" key="1">
    <source>
        <dbReference type="Pfam" id="PF00685"/>
    </source>
</evidence>
<name>A0A2W4VV33_9CYAN</name>
<dbReference type="Proteomes" id="UP000249354">
    <property type="component" value="Unassembled WGS sequence"/>
</dbReference>
<evidence type="ECO:0000313" key="2">
    <source>
        <dbReference type="EMBL" id="PZO13575.1"/>
    </source>
</evidence>
<dbReference type="InterPro" id="IPR027417">
    <property type="entry name" value="P-loop_NTPase"/>
</dbReference>
<proteinExistence type="predicted"/>
<sequence length="339" mass="38895">MKQIYIHIGLHKTGSTYIQKVCADNRAHLRSLGLAYPELGAEFLFGHHNVAWSLMPGHALRNTDSFSLPQLLDWMDQCEAQRFLISSEDFDFLQPDQISKLHYLLADYDVKVVMYVRNPMTALYSYWQESVKHGDARPFKAYCEQILIDSQPVDYCKIASRWVKTFGRDALSIVIYDNLVASQIDIVLYLLRDILGVTKDLEQFVMPDRRINPSSNTSIIEVIRQLNEIQQKLNCTEPVTGAFMTFLNQSKTGHKLRQYLQSERENGDEFIDLAALEKPFSELSKKFLSIHREQIKNVSEGEILFEDRKLDSHSVVPLANAEALAKKIDIAKLHSLLVS</sequence>
<organism evidence="2 3">
    <name type="scientific">Leptolyngbya foveolarum</name>
    <dbReference type="NCBI Taxonomy" id="47253"/>
    <lineage>
        <taxon>Bacteria</taxon>
        <taxon>Bacillati</taxon>
        <taxon>Cyanobacteriota</taxon>
        <taxon>Cyanophyceae</taxon>
        <taxon>Leptolyngbyales</taxon>
        <taxon>Leptolyngbyaceae</taxon>
        <taxon>Leptolyngbya group</taxon>
        <taxon>Leptolyngbya</taxon>
    </lineage>
</organism>
<dbReference type="GO" id="GO:0008146">
    <property type="term" value="F:sulfotransferase activity"/>
    <property type="evidence" value="ECO:0007669"/>
    <property type="project" value="InterPro"/>
</dbReference>
<accession>A0A2W4VV33</accession>
<dbReference type="AlphaFoldDB" id="A0A2W4VV33"/>
<protein>
    <recommendedName>
        <fullName evidence="1">Sulfotransferase domain-containing protein</fullName>
    </recommendedName>
</protein>
<feature type="domain" description="Sulfotransferase" evidence="1">
    <location>
        <begin position="69"/>
        <end position="181"/>
    </location>
</feature>
<reference evidence="2 3" key="2">
    <citation type="submission" date="2018-06" db="EMBL/GenBank/DDBJ databases">
        <title>Metagenomic assembly of (sub)arctic Cyanobacteria and their associated microbiome from non-axenic cultures.</title>
        <authorList>
            <person name="Baurain D."/>
        </authorList>
    </citation>
    <scope>NUCLEOTIDE SEQUENCE [LARGE SCALE GENOMIC DNA]</scope>
    <source>
        <strain evidence="2">ULC129bin1</strain>
    </source>
</reference>